<keyword evidence="2" id="KW-1185">Reference proteome</keyword>
<name>A0A3P7M3P7_DIBLA</name>
<dbReference type="Proteomes" id="UP000281553">
    <property type="component" value="Unassembled WGS sequence"/>
</dbReference>
<dbReference type="EMBL" id="UYRU01055080">
    <property type="protein sequence ID" value="VDN12911.1"/>
    <property type="molecule type" value="Genomic_DNA"/>
</dbReference>
<reference evidence="1 2" key="1">
    <citation type="submission" date="2018-11" db="EMBL/GenBank/DDBJ databases">
        <authorList>
            <consortium name="Pathogen Informatics"/>
        </authorList>
    </citation>
    <scope>NUCLEOTIDE SEQUENCE [LARGE SCALE GENOMIC DNA]</scope>
</reference>
<evidence type="ECO:0000313" key="2">
    <source>
        <dbReference type="Proteomes" id="UP000281553"/>
    </source>
</evidence>
<gene>
    <name evidence="1" type="ORF">DILT_LOCUS8742</name>
</gene>
<dbReference type="AlphaFoldDB" id="A0A3P7M3P7"/>
<accession>A0A3P7M3P7</accession>
<sequence length="129" mass="12420">MAKLGPGVTDGDVVVKMFGLLAKLPDAVLLSTELEGSDVAATASAVPGDAVVDEGIPASGKSVDLTLAVGPSVSAVPEGLGWDVVDTVSVTVLGGDVDATVSAVPGGAAVDEDIPASGKSVDLKLGVGP</sequence>
<protein>
    <submittedName>
        <fullName evidence="1">Uncharacterized protein</fullName>
    </submittedName>
</protein>
<proteinExistence type="predicted"/>
<evidence type="ECO:0000313" key="1">
    <source>
        <dbReference type="EMBL" id="VDN12911.1"/>
    </source>
</evidence>
<organism evidence="1 2">
    <name type="scientific">Dibothriocephalus latus</name>
    <name type="common">Fish tapeworm</name>
    <name type="synonym">Diphyllobothrium latum</name>
    <dbReference type="NCBI Taxonomy" id="60516"/>
    <lineage>
        <taxon>Eukaryota</taxon>
        <taxon>Metazoa</taxon>
        <taxon>Spiralia</taxon>
        <taxon>Lophotrochozoa</taxon>
        <taxon>Platyhelminthes</taxon>
        <taxon>Cestoda</taxon>
        <taxon>Eucestoda</taxon>
        <taxon>Diphyllobothriidea</taxon>
        <taxon>Diphyllobothriidae</taxon>
        <taxon>Dibothriocephalus</taxon>
    </lineage>
</organism>